<dbReference type="Proteomes" id="UP001530400">
    <property type="component" value="Unassembled WGS sequence"/>
</dbReference>
<dbReference type="InterPro" id="IPR036291">
    <property type="entry name" value="NAD(P)-bd_dom_sf"/>
</dbReference>
<dbReference type="InterPro" id="IPR051468">
    <property type="entry name" value="Fungal_SecMetab_SDRs"/>
</dbReference>
<evidence type="ECO:0008006" key="3">
    <source>
        <dbReference type="Google" id="ProtNLM"/>
    </source>
</evidence>
<name>A0ABD3Q1V3_9STRA</name>
<dbReference type="AlphaFoldDB" id="A0ABD3Q1V3"/>
<dbReference type="Pfam" id="PF00106">
    <property type="entry name" value="adh_short"/>
    <property type="match status" value="1"/>
</dbReference>
<gene>
    <name evidence="1" type="ORF">ACHAWO_012713</name>
</gene>
<dbReference type="CDD" id="cd05325">
    <property type="entry name" value="carb_red_sniffer_like_SDR_c"/>
    <property type="match status" value="1"/>
</dbReference>
<dbReference type="SUPFAM" id="SSF51735">
    <property type="entry name" value="NAD(P)-binding Rossmann-fold domains"/>
    <property type="match status" value="1"/>
</dbReference>
<reference evidence="1 2" key="1">
    <citation type="submission" date="2024-10" db="EMBL/GenBank/DDBJ databases">
        <title>Updated reference genomes for cyclostephanoid diatoms.</title>
        <authorList>
            <person name="Roberts W.R."/>
            <person name="Alverson A.J."/>
        </authorList>
    </citation>
    <scope>NUCLEOTIDE SEQUENCE [LARGE SCALE GENOMIC DNA]</scope>
    <source>
        <strain evidence="1 2">AJA010-31</strain>
    </source>
</reference>
<dbReference type="EMBL" id="JALLPJ020000379">
    <property type="protein sequence ID" value="KAL3793844.1"/>
    <property type="molecule type" value="Genomic_DNA"/>
</dbReference>
<dbReference type="Gene3D" id="3.40.50.720">
    <property type="entry name" value="NAD(P)-binding Rossmann-like Domain"/>
    <property type="match status" value="1"/>
</dbReference>
<protein>
    <recommendedName>
        <fullName evidence="3">NAD(P)-binding protein</fullName>
    </recommendedName>
</protein>
<organism evidence="1 2">
    <name type="scientific">Cyclotella atomus</name>
    <dbReference type="NCBI Taxonomy" id="382360"/>
    <lineage>
        <taxon>Eukaryota</taxon>
        <taxon>Sar</taxon>
        <taxon>Stramenopiles</taxon>
        <taxon>Ochrophyta</taxon>
        <taxon>Bacillariophyta</taxon>
        <taxon>Coscinodiscophyceae</taxon>
        <taxon>Thalassiosirophycidae</taxon>
        <taxon>Stephanodiscales</taxon>
        <taxon>Stephanodiscaceae</taxon>
        <taxon>Cyclotella</taxon>
    </lineage>
</organism>
<keyword evidence="2" id="KW-1185">Reference proteome</keyword>
<dbReference type="PANTHER" id="PTHR43544:SF12">
    <property type="entry name" value="NAD(P)-BINDING ROSSMANN-FOLD SUPERFAMILY PROTEIN"/>
    <property type="match status" value="1"/>
</dbReference>
<evidence type="ECO:0000313" key="1">
    <source>
        <dbReference type="EMBL" id="KAL3793844.1"/>
    </source>
</evidence>
<comment type="caution">
    <text evidence="1">The sequence shown here is derived from an EMBL/GenBank/DDBJ whole genome shotgun (WGS) entry which is preliminary data.</text>
</comment>
<dbReference type="PANTHER" id="PTHR43544">
    <property type="entry name" value="SHORT-CHAIN DEHYDROGENASE/REDUCTASE"/>
    <property type="match status" value="1"/>
</dbReference>
<evidence type="ECO:0000313" key="2">
    <source>
        <dbReference type="Proteomes" id="UP001530400"/>
    </source>
</evidence>
<dbReference type="InterPro" id="IPR002347">
    <property type="entry name" value="SDR_fam"/>
</dbReference>
<proteinExistence type="predicted"/>
<dbReference type="PRINTS" id="PR00081">
    <property type="entry name" value="GDHRDH"/>
</dbReference>
<sequence>MKAYSIMRISSRACISAYRRTCLASIISRSHDGAVATNSDLNIRPIIRSPSVRGFSSFQPPLKNTYHGTSVYKDISFENNTISTAAAARNNDSEAVFVVTGASRSMGLQFVKELLHRTKGKVVACVLRPGSAPALESHLNGLGRDDRSRVDVHGLDVTNIDQIDELSRYLTEEYGRVDGLFNVAGVLGDRTNTAGPEMKLSEMDYNWAKHQMEVNAIGPMMVSSKLAPLLKARKGRNTYLRTTGAQESIVVNLSARVASMSDNTGGVAWYTYRMSKAALNAGVRASAHELRRGGTWTIALYPGMTDTDMSKPFQTPALKEKGLVFPVDFTVGRLMNIVDAMEEEHSGGMYDWSGQAIPF</sequence>
<accession>A0ABD3Q1V3</accession>